<evidence type="ECO:0000256" key="8">
    <source>
        <dbReference type="SAM" id="Phobius"/>
    </source>
</evidence>
<dbReference type="Pfam" id="PF08478">
    <property type="entry name" value="POTRA_1"/>
    <property type="match status" value="1"/>
</dbReference>
<evidence type="ECO:0000256" key="7">
    <source>
        <dbReference type="ARBA" id="ARBA00023306"/>
    </source>
</evidence>
<keyword evidence="7" id="KW-0131">Cell cycle</keyword>
<keyword evidence="11" id="KW-1185">Reference proteome</keyword>
<organism evidence="10 11">
    <name type="scientific">Geosporobacter subterraneus DSM 17957</name>
    <dbReference type="NCBI Taxonomy" id="1121919"/>
    <lineage>
        <taxon>Bacteria</taxon>
        <taxon>Bacillati</taxon>
        <taxon>Bacillota</taxon>
        <taxon>Clostridia</taxon>
        <taxon>Peptostreptococcales</taxon>
        <taxon>Thermotaleaceae</taxon>
        <taxon>Geosporobacter</taxon>
    </lineage>
</organism>
<keyword evidence="6 8" id="KW-0472">Membrane</keyword>
<evidence type="ECO:0000259" key="9">
    <source>
        <dbReference type="PROSITE" id="PS51779"/>
    </source>
</evidence>
<gene>
    <name evidence="10" type="ORF">SAMN02745975_01372</name>
</gene>
<dbReference type="Proteomes" id="UP000184536">
    <property type="component" value="Unassembled WGS sequence"/>
</dbReference>
<accession>A0A1M6GVN1</accession>
<keyword evidence="4 8" id="KW-0812">Transmembrane</keyword>
<dbReference type="InterPro" id="IPR005548">
    <property type="entry name" value="Cell_div_FtsQ/DivIB_C"/>
</dbReference>
<dbReference type="InterPro" id="IPR050487">
    <property type="entry name" value="FtsQ_DivIB"/>
</dbReference>
<dbReference type="PANTHER" id="PTHR37820:SF1">
    <property type="entry name" value="CELL DIVISION PROTEIN FTSQ"/>
    <property type="match status" value="1"/>
</dbReference>
<dbReference type="GO" id="GO:0005886">
    <property type="term" value="C:plasma membrane"/>
    <property type="evidence" value="ECO:0007669"/>
    <property type="project" value="TreeGrafter"/>
</dbReference>
<protein>
    <submittedName>
        <fullName evidence="10">Cell division protein FtsQ</fullName>
    </submittedName>
</protein>
<dbReference type="PROSITE" id="PS51779">
    <property type="entry name" value="POTRA"/>
    <property type="match status" value="1"/>
</dbReference>
<evidence type="ECO:0000256" key="4">
    <source>
        <dbReference type="ARBA" id="ARBA00022692"/>
    </source>
</evidence>
<comment type="subcellular location">
    <subcellularLocation>
        <location evidence="1">Membrane</location>
    </subcellularLocation>
</comment>
<dbReference type="InterPro" id="IPR013685">
    <property type="entry name" value="POTRA_FtsQ_type"/>
</dbReference>
<keyword evidence="2" id="KW-1003">Cell membrane</keyword>
<sequence>MYINQSLIDKKRKRKKLILFVMLLCCIISFIIIFKTDFFCIKVIEIKGNVLLSQEDIVQASGITLGNQIYKEKIKDVKIGLSQHPYIKSVEVKRKLPNRISINIVEREEIAAIPFMGAYVFIDENGMILKSETHPENLKIIYGLEFDHFMEGEPLEVKDPQKLEKALEIIKSINQLGMPIKNLDVNDPKNYTIKLTDTLLCRIGEGSNIDYRLSLLVKILQDLESKDITRGVIDISYDGNPTYRPVD</sequence>
<dbReference type="RefSeq" id="WP_110940603.1">
    <property type="nucleotide sequence ID" value="NZ_FQZV01000015.1"/>
</dbReference>
<dbReference type="EMBL" id="FQZV01000015">
    <property type="protein sequence ID" value="SHJ13996.1"/>
    <property type="molecule type" value="Genomic_DNA"/>
</dbReference>
<evidence type="ECO:0000256" key="6">
    <source>
        <dbReference type="ARBA" id="ARBA00023136"/>
    </source>
</evidence>
<reference evidence="11" key="1">
    <citation type="submission" date="2016-11" db="EMBL/GenBank/DDBJ databases">
        <authorList>
            <person name="Varghese N."/>
            <person name="Submissions S."/>
        </authorList>
    </citation>
    <scope>NUCLEOTIDE SEQUENCE [LARGE SCALE GENOMIC DNA]</scope>
    <source>
        <strain evidence="11">DSM 17957</strain>
    </source>
</reference>
<proteinExistence type="predicted"/>
<evidence type="ECO:0000256" key="2">
    <source>
        <dbReference type="ARBA" id="ARBA00022475"/>
    </source>
</evidence>
<keyword evidence="3 10" id="KW-0132">Cell division</keyword>
<dbReference type="OrthoDB" id="1953902at2"/>
<evidence type="ECO:0000256" key="1">
    <source>
        <dbReference type="ARBA" id="ARBA00004370"/>
    </source>
</evidence>
<feature type="domain" description="POTRA" evidence="9">
    <location>
        <begin position="39"/>
        <end position="107"/>
    </location>
</feature>
<evidence type="ECO:0000256" key="5">
    <source>
        <dbReference type="ARBA" id="ARBA00022989"/>
    </source>
</evidence>
<dbReference type="AlphaFoldDB" id="A0A1M6GVN1"/>
<name>A0A1M6GVN1_9FIRM</name>
<dbReference type="GO" id="GO:0051301">
    <property type="term" value="P:cell division"/>
    <property type="evidence" value="ECO:0007669"/>
    <property type="project" value="UniProtKB-KW"/>
</dbReference>
<evidence type="ECO:0000256" key="3">
    <source>
        <dbReference type="ARBA" id="ARBA00022618"/>
    </source>
</evidence>
<dbReference type="STRING" id="1121919.SAMN02745975_01372"/>
<dbReference type="PANTHER" id="PTHR37820">
    <property type="entry name" value="CELL DIVISION PROTEIN DIVIB"/>
    <property type="match status" value="1"/>
</dbReference>
<keyword evidence="5 8" id="KW-1133">Transmembrane helix</keyword>
<dbReference type="Gene3D" id="3.10.20.310">
    <property type="entry name" value="membrane protein fhac"/>
    <property type="match status" value="1"/>
</dbReference>
<evidence type="ECO:0000313" key="10">
    <source>
        <dbReference type="EMBL" id="SHJ13996.1"/>
    </source>
</evidence>
<dbReference type="InterPro" id="IPR034746">
    <property type="entry name" value="POTRA"/>
</dbReference>
<dbReference type="Pfam" id="PF03799">
    <property type="entry name" value="FtsQ_DivIB_C"/>
    <property type="match status" value="1"/>
</dbReference>
<evidence type="ECO:0000313" key="11">
    <source>
        <dbReference type="Proteomes" id="UP000184536"/>
    </source>
</evidence>
<feature type="transmembrane region" description="Helical" evidence="8">
    <location>
        <begin position="17"/>
        <end position="34"/>
    </location>
</feature>